<feature type="transmembrane region" description="Helical" evidence="8">
    <location>
        <begin position="469"/>
        <end position="492"/>
    </location>
</feature>
<evidence type="ECO:0000256" key="4">
    <source>
        <dbReference type="ARBA" id="ARBA00022519"/>
    </source>
</evidence>
<comment type="subcellular location">
    <subcellularLocation>
        <location evidence="1">Cell inner membrane</location>
        <topology evidence="1">Multi-pass membrane protein</topology>
    </subcellularLocation>
</comment>
<keyword evidence="7 8" id="KW-0472">Membrane</keyword>
<dbReference type="SUPFAM" id="SSF82714">
    <property type="entry name" value="Multidrug efflux transporter AcrB TolC docking domain, DN and DC subdomains"/>
    <property type="match status" value="2"/>
</dbReference>
<evidence type="ECO:0000256" key="2">
    <source>
        <dbReference type="ARBA" id="ARBA00022448"/>
    </source>
</evidence>
<gene>
    <name evidence="9" type="ORF">AW736_17460</name>
</gene>
<feature type="transmembrane region" description="Helical" evidence="8">
    <location>
        <begin position="21"/>
        <end position="41"/>
    </location>
</feature>
<feature type="transmembrane region" description="Helical" evidence="8">
    <location>
        <begin position="340"/>
        <end position="359"/>
    </location>
</feature>
<feature type="transmembrane region" description="Helical" evidence="8">
    <location>
        <begin position="551"/>
        <end position="568"/>
    </location>
</feature>
<dbReference type="InterPro" id="IPR027463">
    <property type="entry name" value="AcrB_DN_DC_subdom"/>
</dbReference>
<name>A0A178IFM7_9BACT</name>
<dbReference type="GO" id="GO:0005886">
    <property type="term" value="C:plasma membrane"/>
    <property type="evidence" value="ECO:0007669"/>
    <property type="project" value="UniProtKB-SubCell"/>
</dbReference>
<dbReference type="Gene3D" id="3.30.70.1440">
    <property type="entry name" value="Multidrug efflux transporter AcrB pore domain"/>
    <property type="match status" value="1"/>
</dbReference>
<dbReference type="FunFam" id="1.20.1640.10:FF:000001">
    <property type="entry name" value="Efflux pump membrane transporter"/>
    <property type="match status" value="1"/>
</dbReference>
<keyword evidence="10" id="KW-1185">Reference proteome</keyword>
<protein>
    <submittedName>
        <fullName evidence="9">Acriflavine resistance protein B</fullName>
    </submittedName>
</protein>
<feature type="transmembrane region" description="Helical" evidence="8">
    <location>
        <begin position="932"/>
        <end position="957"/>
    </location>
</feature>
<keyword evidence="3" id="KW-1003">Cell membrane</keyword>
<evidence type="ECO:0000256" key="7">
    <source>
        <dbReference type="ARBA" id="ARBA00023136"/>
    </source>
</evidence>
<feature type="transmembrane region" description="Helical" evidence="8">
    <location>
        <begin position="366"/>
        <end position="387"/>
    </location>
</feature>
<dbReference type="PRINTS" id="PR00702">
    <property type="entry name" value="ACRIFLAVINRP"/>
</dbReference>
<dbReference type="OrthoDB" id="9757876at2"/>
<dbReference type="Gene3D" id="3.30.70.1320">
    <property type="entry name" value="Multidrug efflux transporter AcrB pore domain like"/>
    <property type="match status" value="1"/>
</dbReference>
<dbReference type="GO" id="GO:0042910">
    <property type="term" value="F:xenobiotic transmembrane transporter activity"/>
    <property type="evidence" value="ECO:0007669"/>
    <property type="project" value="TreeGrafter"/>
</dbReference>
<evidence type="ECO:0000256" key="1">
    <source>
        <dbReference type="ARBA" id="ARBA00004429"/>
    </source>
</evidence>
<organism evidence="9 10">
    <name type="scientific">Termitidicoccus mucosus</name>
    <dbReference type="NCBI Taxonomy" id="1184151"/>
    <lineage>
        <taxon>Bacteria</taxon>
        <taxon>Pseudomonadati</taxon>
        <taxon>Verrucomicrobiota</taxon>
        <taxon>Opitutia</taxon>
        <taxon>Opitutales</taxon>
        <taxon>Opitutaceae</taxon>
        <taxon>Termitidicoccus</taxon>
    </lineage>
</organism>
<dbReference type="Pfam" id="PF00873">
    <property type="entry name" value="ACR_tran"/>
    <property type="match status" value="1"/>
</dbReference>
<evidence type="ECO:0000256" key="3">
    <source>
        <dbReference type="ARBA" id="ARBA00022475"/>
    </source>
</evidence>
<feature type="transmembrane region" description="Helical" evidence="8">
    <location>
        <begin position="882"/>
        <end position="899"/>
    </location>
</feature>
<dbReference type="Gene3D" id="3.30.70.1430">
    <property type="entry name" value="Multidrug efflux transporter AcrB pore domain"/>
    <property type="match status" value="2"/>
</dbReference>
<accession>A0A178IFM7</accession>
<dbReference type="SUPFAM" id="SSF82866">
    <property type="entry name" value="Multidrug efflux transporter AcrB transmembrane domain"/>
    <property type="match status" value="2"/>
</dbReference>
<proteinExistence type="predicted"/>
<dbReference type="PANTHER" id="PTHR32063">
    <property type="match status" value="1"/>
</dbReference>
<dbReference type="EMBL" id="LRRQ01000119">
    <property type="protein sequence ID" value="OAM88810.1"/>
    <property type="molecule type" value="Genomic_DNA"/>
</dbReference>
<feature type="transmembrane region" description="Helical" evidence="8">
    <location>
        <begin position="1010"/>
        <end position="1036"/>
    </location>
</feature>
<dbReference type="RefSeq" id="WP_068771562.1">
    <property type="nucleotide sequence ID" value="NZ_CP109796.1"/>
</dbReference>
<dbReference type="InterPro" id="IPR001036">
    <property type="entry name" value="Acrflvin-R"/>
</dbReference>
<dbReference type="Proteomes" id="UP000078486">
    <property type="component" value="Unassembled WGS sequence"/>
</dbReference>
<evidence type="ECO:0000256" key="5">
    <source>
        <dbReference type="ARBA" id="ARBA00022692"/>
    </source>
</evidence>
<dbReference type="Gene3D" id="3.30.2090.10">
    <property type="entry name" value="Multidrug efflux transporter AcrB TolC docking domain, DN and DC subdomains"/>
    <property type="match status" value="2"/>
</dbReference>
<keyword evidence="5 8" id="KW-0812">Transmembrane</keyword>
<evidence type="ECO:0000256" key="8">
    <source>
        <dbReference type="SAM" id="Phobius"/>
    </source>
</evidence>
<keyword evidence="6 8" id="KW-1133">Transmembrane helix</keyword>
<dbReference type="STRING" id="1184151.AW736_17460"/>
<dbReference type="Gene3D" id="1.20.1640.10">
    <property type="entry name" value="Multidrug efflux transporter AcrB transmembrane domain"/>
    <property type="match status" value="2"/>
</dbReference>
<feature type="transmembrane region" description="Helical" evidence="8">
    <location>
        <begin position="978"/>
        <end position="998"/>
    </location>
</feature>
<keyword evidence="4" id="KW-0997">Cell inner membrane</keyword>
<dbReference type="SUPFAM" id="SSF82693">
    <property type="entry name" value="Multidrug efflux transporter AcrB pore domain, PN1, PN2, PC1 and PC2 subdomains"/>
    <property type="match status" value="3"/>
</dbReference>
<dbReference type="PANTHER" id="PTHR32063:SF30">
    <property type="entry name" value="ACRB_ACRD_ACRF FAMILY PROTEIN"/>
    <property type="match status" value="1"/>
</dbReference>
<sequence length="1068" mass="114040">MSLSDSFSPSTPFIKRPVATTLLTIAIFLIGIVAFPLLPVAPLPQVEFPTIQVSAGLPGASPETMASSVATPLENQLALIPGITQLSSASSLGGVSITIQFDLDVDIDAAAQEVQSAINAAGGQLPSELPSPPTYRKVNPSDAPIMLLSVVSEVLPLTEVSDYAANVVAQQLSQLRGVAQVDIMGEQKPAVRVQIDPVKLASLGLSLDDVRGVIASATINSPKGSIDGPRQSFAIYANDQLLDAGPYNDLILAYRNGAPVRVRDVGRAVAGPENVRSAAFVNNQRGVGVIIRKQADANVIETVQRIRELIPELQAAMPPAITIDVLSDRMRTIRASVEEVEFHLVLTMALVTGVVFLFLRNVRATLISSAVVPVSIVATFAIMHALGFSLNNLSLMALTISVGFVIDDAIVMLENIYRHIEDGMPPMQAALKGAGEIGFTILSISMSLVAVFIPVLLMGGIVGRLFREFAVTVTAAVLVSGFVSLTFVPMMCSRFLRPHARHQHGNAAALPPAPPRPTLRARLDRVLEKFFNALENTYAAVLRFVLRHQRATLFSLFATLGLTVFVFIKMPKGFFPQQDTGFINATAEAAPDISFIAMSEIAQRIGGVIKDDPGVLAFQSRIGGGRSSGGLNNSRFWITLKDRDQRDSASAIIARLRRATAGIPGVTMFFSAQQDLNVGGLSSKTQFQYTLRDADIDELNTWAPRILARLETLPELRDVTSDQQSTAPALQVEIDRQAASRFGIPAQAINAALYNAFGQRQVTQFYTQVSQYKVIIEVPPELQADPSTFDKLFLRSPLTGGQVPLSSLVTFDRNGTKPLSINHLGQYPAVTISFNLAPEIALGEAVTAVERATAEMGVPPTLTGSFQGTAQAFQTSLSSQPLLIAAAVVAIYIILGMLYESFIHPITILSTLPSAGLGALLTLWVFGHDIGVIAIIGILLLIGIVKKNAIMLIDFAIEAERMRGLAPHDAIYEAGLKRFRPILMTTIAAMLGGVPLALGHGDGSELRQPLGYAIVGGLILSQLLTLLTTPVVYLALTRLAARKPAVQAAPAWQTDAGTPVTGGEVTAK</sequence>
<keyword evidence="2" id="KW-0813">Transport</keyword>
<evidence type="ECO:0000256" key="6">
    <source>
        <dbReference type="ARBA" id="ARBA00022989"/>
    </source>
</evidence>
<reference evidence="9 10" key="1">
    <citation type="submission" date="2016-01" db="EMBL/GenBank/DDBJ databases">
        <title>High potential of lignocellulose degradation of a new Verrucomicrobia species.</title>
        <authorList>
            <person name="Wang Y."/>
            <person name="Shi Y."/>
            <person name="Qiu Z."/>
            <person name="Liu S."/>
            <person name="Yang H."/>
        </authorList>
    </citation>
    <scope>NUCLEOTIDE SEQUENCE [LARGE SCALE GENOMIC DNA]</scope>
    <source>
        <strain evidence="9 10">TSB47</strain>
    </source>
</reference>
<dbReference type="FunFam" id="3.30.70.1430:FF:000001">
    <property type="entry name" value="Efflux pump membrane transporter"/>
    <property type="match status" value="1"/>
</dbReference>
<comment type="caution">
    <text evidence="9">The sequence shown here is derived from an EMBL/GenBank/DDBJ whole genome shotgun (WGS) entry which is preliminary data.</text>
</comment>
<dbReference type="AlphaFoldDB" id="A0A178IFM7"/>
<feature type="transmembrane region" description="Helical" evidence="8">
    <location>
        <begin position="434"/>
        <end position="457"/>
    </location>
</feature>
<evidence type="ECO:0000313" key="10">
    <source>
        <dbReference type="Proteomes" id="UP000078486"/>
    </source>
</evidence>
<evidence type="ECO:0000313" key="9">
    <source>
        <dbReference type="EMBL" id="OAM88810.1"/>
    </source>
</evidence>